<dbReference type="RefSeq" id="WP_098243790.1">
    <property type="nucleotide sequence ID" value="NZ_CP022685.1"/>
</dbReference>
<protein>
    <submittedName>
        <fullName evidence="3">Uncharacterized protein</fullName>
    </submittedName>
</protein>
<name>A0A291QCS9_9ACTN</name>
<keyword evidence="2" id="KW-0472">Membrane</keyword>
<evidence type="ECO:0000256" key="2">
    <source>
        <dbReference type="SAM" id="Phobius"/>
    </source>
</evidence>
<accession>A0A291QCS9</accession>
<keyword evidence="2" id="KW-0812">Transmembrane</keyword>
<evidence type="ECO:0000256" key="1">
    <source>
        <dbReference type="SAM" id="MobiDB-lite"/>
    </source>
</evidence>
<feature type="transmembrane region" description="Helical" evidence="2">
    <location>
        <begin position="52"/>
        <end position="72"/>
    </location>
</feature>
<gene>
    <name evidence="3" type="ORF">KY5_4237c</name>
</gene>
<dbReference type="KEGG" id="sfk:KY5_4237c"/>
<keyword evidence="2" id="KW-1133">Transmembrane helix</keyword>
<organism evidence="3 4">
    <name type="scientific">Streptomyces formicae</name>
    <dbReference type="NCBI Taxonomy" id="1616117"/>
    <lineage>
        <taxon>Bacteria</taxon>
        <taxon>Bacillati</taxon>
        <taxon>Actinomycetota</taxon>
        <taxon>Actinomycetes</taxon>
        <taxon>Kitasatosporales</taxon>
        <taxon>Streptomycetaceae</taxon>
        <taxon>Streptomyces</taxon>
    </lineage>
</organism>
<reference evidence="3 4" key="1">
    <citation type="submission" date="2017-08" db="EMBL/GenBank/DDBJ databases">
        <title>Complete Genome Sequence of Streptomyces formicae KY5, the formicamycin producer.</title>
        <authorList>
            <person name="Holmes N.A."/>
            <person name="Devine R."/>
            <person name="Qin Z."/>
            <person name="Seipke R.F."/>
            <person name="Wilkinson B."/>
            <person name="Hutchings M.I."/>
        </authorList>
    </citation>
    <scope>NUCLEOTIDE SEQUENCE [LARGE SCALE GENOMIC DNA]</scope>
    <source>
        <strain evidence="3 4">KY5</strain>
    </source>
</reference>
<evidence type="ECO:0000313" key="3">
    <source>
        <dbReference type="EMBL" id="ATL29255.1"/>
    </source>
</evidence>
<dbReference type="Proteomes" id="UP000221011">
    <property type="component" value="Chromosome"/>
</dbReference>
<sequence>MADETSRATVSGDGSGDGSDSEFQRIRYLGPYLLFVTANAGTSRVSLSERPFVFWVFVACAVLGVVTTVACLKSMKNSRTSRGDGQRQHRPAYWPDFWGTLLVLYALYVTGSVINHAT</sequence>
<feature type="region of interest" description="Disordered" evidence="1">
    <location>
        <begin position="1"/>
        <end position="22"/>
    </location>
</feature>
<evidence type="ECO:0000313" key="4">
    <source>
        <dbReference type="Proteomes" id="UP000221011"/>
    </source>
</evidence>
<dbReference type="AlphaFoldDB" id="A0A291QCS9"/>
<keyword evidence="4" id="KW-1185">Reference proteome</keyword>
<dbReference type="EMBL" id="CP022685">
    <property type="protein sequence ID" value="ATL29255.1"/>
    <property type="molecule type" value="Genomic_DNA"/>
</dbReference>
<feature type="transmembrane region" description="Helical" evidence="2">
    <location>
        <begin position="93"/>
        <end position="114"/>
    </location>
</feature>
<proteinExistence type="predicted"/>